<dbReference type="Gene3D" id="3.30.70.270">
    <property type="match status" value="2"/>
</dbReference>
<dbReference type="Proteomes" id="UP000063964">
    <property type="component" value="Chromosome"/>
</dbReference>
<dbReference type="KEGG" id="doa:AXF15_06695"/>
<dbReference type="EMBL" id="CP014230">
    <property type="protein sequence ID" value="AMD92820.1"/>
    <property type="molecule type" value="Genomic_DNA"/>
</dbReference>
<dbReference type="PANTHER" id="PTHR44757:SF2">
    <property type="entry name" value="BIOFILM ARCHITECTURE MAINTENANCE PROTEIN MBAA"/>
    <property type="match status" value="1"/>
</dbReference>
<dbReference type="Pfam" id="PF13432">
    <property type="entry name" value="TPR_16"/>
    <property type="match status" value="1"/>
</dbReference>
<dbReference type="InterPro" id="IPR043128">
    <property type="entry name" value="Rev_trsase/Diguanyl_cyclase"/>
</dbReference>
<dbReference type="Pfam" id="PF13414">
    <property type="entry name" value="TPR_11"/>
    <property type="match status" value="1"/>
</dbReference>
<reference evidence="4" key="1">
    <citation type="submission" date="2016-02" db="EMBL/GenBank/DDBJ databases">
        <authorList>
            <person name="Holder M.E."/>
            <person name="Ajami N.J."/>
            <person name="Petrosino J.F."/>
        </authorList>
    </citation>
    <scope>NUCLEOTIDE SEQUENCE [LARGE SCALE GENOMIC DNA]</scope>
    <source>
        <strain evidence="4">DSM 12838</strain>
    </source>
</reference>
<dbReference type="InterPro" id="IPR029787">
    <property type="entry name" value="Nucleotide_cyclase"/>
</dbReference>
<dbReference type="Pfam" id="PF14559">
    <property type="entry name" value="TPR_19"/>
    <property type="match status" value="1"/>
</dbReference>
<dbReference type="Pfam" id="PF00990">
    <property type="entry name" value="GGDEF"/>
    <property type="match status" value="1"/>
</dbReference>
<dbReference type="CDD" id="cd01949">
    <property type="entry name" value="GGDEF"/>
    <property type="match status" value="1"/>
</dbReference>
<sequence length="810" mass="89860">MTDTPSENGGLRRQDIIEHEAFLRSALKTFLSFSSYSLIFPTAPPENAAPSPEHPYGRAELEEDRLMLPLAHGGILLAIFAARGVSPDEILPALPYLPVMAGLCLEQILLRKQAVTDPLTGLYNKASLHQALVREISGILGSAMPGPGAVADDTLHTHSACFGLLVADLDHFRRINEHYGHLFGDDLLVRAADRLRQVCPSQAVLCRLDGDTFGVLWPQASRTRMGELAHTAGAELRRITARFEPLREDVNLSACIGFTNYPQDFQGTQFRRAAEEQARIVLEKAETALVSAQAGGRGQICSFRQILSQNGAVLDVMPMNRLVVSLGRSVDASEGQRFLIQPQAVGGPETDPKTPATLTDRYPAAYKAEVSLVDVRDNWSIAEILAQTDSAWPVEKGDRLVLLEEHAGLTEQLPVAPEDETPHKDLLTGLYPYRGFLQAWQSVRGRAKTFCMALMRLETPHAERSAVDRMREEQFFQALTGRAEEIFGAGTLGGRYSVNCVVYYVPDMDHEQCARAVHELFQDERFDELDTTVGIAGFPFLDATRSEILENVRKALDHAAMLHGDRIACFDSVSLNISADRLFAQGEIYDAIAEYKKALAVDENNFLARNSLGICYARLNKYATARSTFQALTERWPDRHMALYNFGYVCLKDGDSEAARKAFEQVLAIAPEHVYAQIRLGLIDEEAGNPDAARERYQRIQAMPDGERLACRCLARLAFRRGDRETAREYLHQAVTSAPQDAQSYHLLARIYLDQGDDPEIAESLARQSVQLRPEVPVFWEVLAAALEQQGKTAEAQQTRISAAGRNSRV</sequence>
<dbReference type="STRING" id="888061.AXF15_06695"/>
<evidence type="ECO:0000313" key="3">
    <source>
        <dbReference type="EMBL" id="AMD92820.1"/>
    </source>
</evidence>
<dbReference type="InterPro" id="IPR019734">
    <property type="entry name" value="TPR_rpt"/>
</dbReference>
<dbReference type="SUPFAM" id="SSF48452">
    <property type="entry name" value="TPR-like"/>
    <property type="match status" value="2"/>
</dbReference>
<dbReference type="InterPro" id="IPR052155">
    <property type="entry name" value="Biofilm_reg_signaling"/>
</dbReference>
<gene>
    <name evidence="3" type="ORF">AXF15_06695</name>
</gene>
<feature type="repeat" description="TPR" evidence="1">
    <location>
        <begin position="640"/>
        <end position="673"/>
    </location>
</feature>
<dbReference type="SUPFAM" id="SSF55073">
    <property type="entry name" value="Nucleotide cyclase"/>
    <property type="match status" value="1"/>
</dbReference>
<dbReference type="Gene3D" id="1.25.40.10">
    <property type="entry name" value="Tetratricopeptide repeat domain"/>
    <property type="match status" value="2"/>
</dbReference>
<evidence type="ECO:0000256" key="1">
    <source>
        <dbReference type="PROSITE-ProRule" id="PRU00339"/>
    </source>
</evidence>
<dbReference type="PROSITE" id="PS50005">
    <property type="entry name" value="TPR"/>
    <property type="match status" value="1"/>
</dbReference>
<dbReference type="RefSeq" id="WP_066605069.1">
    <property type="nucleotide sequence ID" value="NZ_CP014230.1"/>
</dbReference>
<dbReference type="AlphaFoldDB" id="A0A0X8JQ12"/>
<dbReference type="InterPro" id="IPR011990">
    <property type="entry name" value="TPR-like_helical_dom_sf"/>
</dbReference>
<dbReference type="SMART" id="SM00267">
    <property type="entry name" value="GGDEF"/>
    <property type="match status" value="1"/>
</dbReference>
<keyword evidence="1" id="KW-0802">TPR repeat</keyword>
<dbReference type="NCBIfam" id="TIGR00254">
    <property type="entry name" value="GGDEF"/>
    <property type="match status" value="1"/>
</dbReference>
<organism evidence="3 4">
    <name type="scientific">Desulfomicrobium orale DSM 12838</name>
    <dbReference type="NCBI Taxonomy" id="888061"/>
    <lineage>
        <taxon>Bacteria</taxon>
        <taxon>Pseudomonadati</taxon>
        <taxon>Thermodesulfobacteriota</taxon>
        <taxon>Desulfovibrionia</taxon>
        <taxon>Desulfovibrionales</taxon>
        <taxon>Desulfomicrobiaceae</taxon>
        <taxon>Desulfomicrobium</taxon>
    </lineage>
</organism>
<dbReference type="PROSITE" id="PS50887">
    <property type="entry name" value="GGDEF"/>
    <property type="match status" value="1"/>
</dbReference>
<accession>A0A0X8JQ12</accession>
<protein>
    <recommendedName>
        <fullName evidence="2">GGDEF domain-containing protein</fullName>
    </recommendedName>
</protein>
<keyword evidence="4" id="KW-1185">Reference proteome</keyword>
<dbReference type="SMART" id="SM00028">
    <property type="entry name" value="TPR"/>
    <property type="match status" value="6"/>
</dbReference>
<proteinExistence type="predicted"/>
<dbReference type="PANTHER" id="PTHR44757">
    <property type="entry name" value="DIGUANYLATE CYCLASE DGCP"/>
    <property type="match status" value="1"/>
</dbReference>
<name>A0A0X8JQ12_9BACT</name>
<evidence type="ECO:0000313" key="4">
    <source>
        <dbReference type="Proteomes" id="UP000063964"/>
    </source>
</evidence>
<dbReference type="InterPro" id="IPR000160">
    <property type="entry name" value="GGDEF_dom"/>
</dbReference>
<evidence type="ECO:0000259" key="2">
    <source>
        <dbReference type="PROSITE" id="PS50887"/>
    </source>
</evidence>
<feature type="domain" description="GGDEF" evidence="2">
    <location>
        <begin position="160"/>
        <end position="305"/>
    </location>
</feature>